<dbReference type="RefSeq" id="WP_074978750.1">
    <property type="nucleotide sequence ID" value="NZ_FPAG01000006.1"/>
</dbReference>
<dbReference type="SUPFAM" id="SSF63829">
    <property type="entry name" value="Calcium-dependent phosphotriesterase"/>
    <property type="match status" value="2"/>
</dbReference>
<dbReference type="Pfam" id="PF07494">
    <property type="entry name" value="Reg_prop"/>
    <property type="match status" value="3"/>
</dbReference>
<evidence type="ECO:0000313" key="3">
    <source>
        <dbReference type="EMBL" id="SFS92718.1"/>
    </source>
</evidence>
<evidence type="ECO:0000313" key="4">
    <source>
        <dbReference type="Proteomes" id="UP000183209"/>
    </source>
</evidence>
<dbReference type="Proteomes" id="UP000183209">
    <property type="component" value="Unassembled WGS sequence"/>
</dbReference>
<feature type="chain" id="PRO_5010364709" evidence="2">
    <location>
        <begin position="26"/>
        <end position="361"/>
    </location>
</feature>
<sequence>MKSTHEYKLKAFVLIFILISLPCFCQPNSKIHTTQKNIQTNQSRPFVKYTSGIRSVLEDSKGNTWIGSHSEGVCLIRNGKFKYFTIADGLSDNQVRNIYEDQHGLIWFECGKGLSFYDGQHITVYDQRNYDFKNKWSPTSNDLWFKGDLSTGYNAREEQPGVYQYDGSTLSFRKFPIAPKGGEENYFSVTTPFIKAKNGTLWFGTYGAVIGYTGSTFKIIDNTYLGLNEANAALHIRSIMEDRNGNLWIGNNGIGVFKYDGNKTIHFSKQQSIKKDDFKGNTLDRVFALGEDSKGNIWFGTVKSGLWKFDGISLTNFTEKDGFPSGQVWTIYKTINGTLWFCGANPSGIYKFNGKTFERVY</sequence>
<keyword evidence="2" id="KW-0732">Signal</keyword>
<feature type="signal peptide" evidence="2">
    <location>
        <begin position="1"/>
        <end position="25"/>
    </location>
</feature>
<evidence type="ECO:0000256" key="2">
    <source>
        <dbReference type="SAM" id="SignalP"/>
    </source>
</evidence>
<dbReference type="InterPro" id="IPR011110">
    <property type="entry name" value="Reg_prop"/>
</dbReference>
<reference evidence="3 4" key="1">
    <citation type="submission" date="2016-10" db="EMBL/GenBank/DDBJ databases">
        <authorList>
            <person name="de Groot N.N."/>
        </authorList>
    </citation>
    <scope>NUCLEOTIDE SEQUENCE [LARGE SCALE GENOMIC DNA]</scope>
    <source>
        <strain evidence="3 4">CGMCC 1.6114</strain>
    </source>
</reference>
<dbReference type="PANTHER" id="PTHR43547">
    <property type="entry name" value="TWO-COMPONENT HISTIDINE KINASE"/>
    <property type="match status" value="1"/>
</dbReference>
<dbReference type="GO" id="GO:0000155">
    <property type="term" value="F:phosphorelay sensor kinase activity"/>
    <property type="evidence" value="ECO:0007669"/>
    <property type="project" value="TreeGrafter"/>
</dbReference>
<dbReference type="PANTHER" id="PTHR43547:SF2">
    <property type="entry name" value="HYBRID SIGNAL TRANSDUCTION HISTIDINE KINASE C"/>
    <property type="match status" value="1"/>
</dbReference>
<evidence type="ECO:0000256" key="1">
    <source>
        <dbReference type="ARBA" id="ARBA00022553"/>
    </source>
</evidence>
<dbReference type="InterPro" id="IPR015943">
    <property type="entry name" value="WD40/YVTN_repeat-like_dom_sf"/>
</dbReference>
<dbReference type="Gene3D" id="2.130.10.10">
    <property type="entry name" value="YVTN repeat-like/Quinoprotein amine dehydrogenase"/>
    <property type="match status" value="2"/>
</dbReference>
<keyword evidence="1" id="KW-0597">Phosphoprotein</keyword>
<accession>A0A1I6TUD4</accession>
<dbReference type="EMBL" id="FPAG01000006">
    <property type="protein sequence ID" value="SFS92718.1"/>
    <property type="molecule type" value="Genomic_DNA"/>
</dbReference>
<name>A0A1I6TUD4_9FLAO</name>
<proteinExistence type="predicted"/>
<gene>
    <name evidence="3" type="ORF">SAMN04487906_2148</name>
</gene>
<dbReference type="AlphaFoldDB" id="A0A1I6TUD4"/>
<dbReference type="OrthoDB" id="799853at2"/>
<protein>
    <submittedName>
        <fullName evidence="3">Two component regulator propeller</fullName>
    </submittedName>
</protein>
<organism evidence="3 4">
    <name type="scientific">Zhouia amylolytica</name>
    <dbReference type="NCBI Taxonomy" id="376730"/>
    <lineage>
        <taxon>Bacteria</taxon>
        <taxon>Pseudomonadati</taxon>
        <taxon>Bacteroidota</taxon>
        <taxon>Flavobacteriia</taxon>
        <taxon>Flavobacteriales</taxon>
        <taxon>Flavobacteriaceae</taxon>
        <taxon>Zhouia</taxon>
    </lineage>
</organism>